<keyword evidence="3" id="KW-1185">Reference proteome</keyword>
<proteinExistence type="predicted"/>
<comment type="caution">
    <text evidence="2">The sequence shown here is derived from an EMBL/GenBank/DDBJ whole genome shotgun (WGS) entry which is preliminary data.</text>
</comment>
<protein>
    <submittedName>
        <fullName evidence="2">DUF3108 domain-containing protein</fullName>
    </submittedName>
</protein>
<dbReference type="Proteomes" id="UP001378188">
    <property type="component" value="Unassembled WGS sequence"/>
</dbReference>
<sequence length="294" mass="31190">MKAVASVFGPIRKVACSLMVTGIVLAAPVLPVQPASAGDYNFQAKYRVSLAGVPIGEANFMGNFDGRRYRLDGYGKLTGIAGVLYEYTASASSAGELYSGRIVPNAFSVNASDGEETSTVRMTMGSSGVRRLKITPEPTPYWLNHPNRVKVTDAHTRGTLDPISALIVAGGSSGAEMDKHACERTVPIFNGRERFDVELRYRRIQPVSDSAVPGGQVLVCGAHYRPVAGHRTDRDEVKMAEKLDIEVLLSPVSGSDLLLPYRVTIPTPLGSAVIQSAGVTATGALNVKAAALAE</sequence>
<dbReference type="InterPro" id="IPR021457">
    <property type="entry name" value="DUF3108"/>
</dbReference>
<reference evidence="2 3" key="1">
    <citation type="submission" date="2024-02" db="EMBL/GenBank/DDBJ databases">
        <title>Genome analysis and characterization of Microbaculum marinisediminis sp. nov., isolated from marine sediment.</title>
        <authorList>
            <person name="Du Z.-J."/>
            <person name="Ye Y.-Q."/>
            <person name="Zhang Z.-R."/>
            <person name="Yuan S.-M."/>
            <person name="Zhang X.-Y."/>
        </authorList>
    </citation>
    <scope>NUCLEOTIDE SEQUENCE [LARGE SCALE GENOMIC DNA]</scope>
    <source>
        <strain evidence="2 3">SDUM1044001</strain>
    </source>
</reference>
<evidence type="ECO:0000256" key="1">
    <source>
        <dbReference type="SAM" id="SignalP"/>
    </source>
</evidence>
<evidence type="ECO:0000313" key="3">
    <source>
        <dbReference type="Proteomes" id="UP001378188"/>
    </source>
</evidence>
<feature type="chain" id="PRO_5043320249" evidence="1">
    <location>
        <begin position="27"/>
        <end position="294"/>
    </location>
</feature>
<dbReference type="Pfam" id="PF11306">
    <property type="entry name" value="DUF3108"/>
    <property type="match status" value="1"/>
</dbReference>
<organism evidence="2 3">
    <name type="scientific">Microbaculum marinum</name>
    <dbReference type="NCBI Taxonomy" id="1764581"/>
    <lineage>
        <taxon>Bacteria</taxon>
        <taxon>Pseudomonadati</taxon>
        <taxon>Pseudomonadota</taxon>
        <taxon>Alphaproteobacteria</taxon>
        <taxon>Hyphomicrobiales</taxon>
        <taxon>Tepidamorphaceae</taxon>
        <taxon>Microbaculum</taxon>
    </lineage>
</organism>
<gene>
    <name evidence="2" type="ORF">V3328_02350</name>
</gene>
<dbReference type="RefSeq" id="WP_340328033.1">
    <property type="nucleotide sequence ID" value="NZ_JAZHOF010000001.1"/>
</dbReference>
<keyword evidence="1" id="KW-0732">Signal</keyword>
<evidence type="ECO:0000313" key="2">
    <source>
        <dbReference type="EMBL" id="MEJ8570300.1"/>
    </source>
</evidence>
<name>A0AAW9RN81_9HYPH</name>
<accession>A0AAW9RN81</accession>
<dbReference type="AlphaFoldDB" id="A0AAW9RN81"/>
<feature type="signal peptide" evidence="1">
    <location>
        <begin position="1"/>
        <end position="26"/>
    </location>
</feature>
<dbReference type="EMBL" id="JAZHOF010000001">
    <property type="protein sequence ID" value="MEJ8570300.1"/>
    <property type="molecule type" value="Genomic_DNA"/>
</dbReference>